<dbReference type="GO" id="GO:0003677">
    <property type="term" value="F:DNA binding"/>
    <property type="evidence" value="ECO:0007669"/>
    <property type="project" value="UniProtKB-KW"/>
</dbReference>
<dbReference type="Gene3D" id="1.10.10.10">
    <property type="entry name" value="Winged helix-like DNA-binding domain superfamily/Winged helix DNA-binding domain"/>
    <property type="match status" value="1"/>
</dbReference>
<dbReference type="GO" id="GO:0006950">
    <property type="term" value="P:response to stress"/>
    <property type="evidence" value="ECO:0007669"/>
    <property type="project" value="UniProtKB-ARBA"/>
</dbReference>
<dbReference type="Gene3D" id="1.10.1740.10">
    <property type="match status" value="1"/>
</dbReference>
<dbReference type="PANTHER" id="PTHR43133:SF62">
    <property type="entry name" value="RNA POLYMERASE SIGMA FACTOR SIGZ"/>
    <property type="match status" value="1"/>
</dbReference>
<evidence type="ECO:0000256" key="2">
    <source>
        <dbReference type="ARBA" id="ARBA00023015"/>
    </source>
</evidence>
<dbReference type="InterPro" id="IPR039425">
    <property type="entry name" value="RNA_pol_sigma-70-like"/>
</dbReference>
<evidence type="ECO:0000256" key="4">
    <source>
        <dbReference type="ARBA" id="ARBA00023125"/>
    </source>
</evidence>
<keyword evidence="4 6" id="KW-0238">DNA-binding</keyword>
<dbReference type="InterPro" id="IPR036388">
    <property type="entry name" value="WH-like_DNA-bd_sf"/>
</dbReference>
<keyword evidence="2 6" id="KW-0805">Transcription regulation</keyword>
<feature type="domain" description="RNA polymerase sigma factor 70 region 4 type 2" evidence="9">
    <location>
        <begin position="147"/>
        <end position="193"/>
    </location>
</feature>
<comment type="similarity">
    <text evidence="1 6">Belongs to the sigma-70 factor family. ECF subfamily.</text>
</comment>
<feature type="region of interest" description="Disordered" evidence="7">
    <location>
        <begin position="195"/>
        <end position="221"/>
    </location>
</feature>
<proteinExistence type="inferred from homology"/>
<gene>
    <name evidence="10" type="ORF">AVDCRST_MAG14-1137</name>
</gene>
<feature type="compositionally biased region" description="Basic and acidic residues" evidence="7">
    <location>
        <begin position="206"/>
        <end position="221"/>
    </location>
</feature>
<evidence type="ECO:0000259" key="8">
    <source>
        <dbReference type="Pfam" id="PF04542"/>
    </source>
</evidence>
<dbReference type="GO" id="GO:0016987">
    <property type="term" value="F:sigma factor activity"/>
    <property type="evidence" value="ECO:0007669"/>
    <property type="project" value="UniProtKB-KW"/>
</dbReference>
<keyword evidence="3 6" id="KW-0731">Sigma factor</keyword>
<dbReference type="InterPro" id="IPR013249">
    <property type="entry name" value="RNA_pol_sigma70_r4_t2"/>
</dbReference>
<evidence type="ECO:0000256" key="7">
    <source>
        <dbReference type="SAM" id="MobiDB-lite"/>
    </source>
</evidence>
<evidence type="ECO:0000256" key="5">
    <source>
        <dbReference type="ARBA" id="ARBA00023163"/>
    </source>
</evidence>
<dbReference type="PANTHER" id="PTHR43133">
    <property type="entry name" value="RNA POLYMERASE ECF-TYPE SIGMA FACTO"/>
    <property type="match status" value="1"/>
</dbReference>
<dbReference type="SUPFAM" id="SSF88946">
    <property type="entry name" value="Sigma2 domain of RNA polymerase sigma factors"/>
    <property type="match status" value="1"/>
</dbReference>
<keyword evidence="5 6" id="KW-0804">Transcription</keyword>
<accession>A0A6J4QRU2</accession>
<organism evidence="10">
    <name type="scientific">uncultured Rubrobacteraceae bacterium</name>
    <dbReference type="NCBI Taxonomy" id="349277"/>
    <lineage>
        <taxon>Bacteria</taxon>
        <taxon>Bacillati</taxon>
        <taxon>Actinomycetota</taxon>
        <taxon>Rubrobacteria</taxon>
        <taxon>Rubrobacterales</taxon>
        <taxon>Rubrobacteraceae</taxon>
        <taxon>environmental samples</taxon>
    </lineage>
</organism>
<dbReference type="InterPro" id="IPR007627">
    <property type="entry name" value="RNA_pol_sigma70_r2"/>
</dbReference>
<evidence type="ECO:0000313" key="10">
    <source>
        <dbReference type="EMBL" id="CAA9452701.1"/>
    </source>
</evidence>
<sequence length="221" mass="23995">MLAGVGPGVVRSGFGDGRREFGLEGVTDEVLMRWVAGSGNGRALSELYDRYGGIVYGMGLRYLGDRTLAEDLVQDVFLSVWRNAGSYDPSRAGFSTWIYRIARNRITDLARRWKRRVRVVAPAASEEKIPGEGDGAEEVLRSFDVVGALSDLSPVHREVLILAYFGGLSQREISTRTGTPLGTVKSRTTAALRAARKSLLAPQRTGEPHEGAPERGETGDG</sequence>
<dbReference type="InterPro" id="IPR014284">
    <property type="entry name" value="RNA_pol_sigma-70_dom"/>
</dbReference>
<dbReference type="Pfam" id="PF04542">
    <property type="entry name" value="Sigma70_r2"/>
    <property type="match status" value="1"/>
</dbReference>
<evidence type="ECO:0000256" key="3">
    <source>
        <dbReference type="ARBA" id="ARBA00023082"/>
    </source>
</evidence>
<dbReference type="PROSITE" id="PS01063">
    <property type="entry name" value="SIGMA70_ECF"/>
    <property type="match status" value="1"/>
</dbReference>
<dbReference type="InterPro" id="IPR013324">
    <property type="entry name" value="RNA_pol_sigma_r3/r4-like"/>
</dbReference>
<feature type="domain" description="RNA polymerase sigma-70 region 2" evidence="8">
    <location>
        <begin position="47"/>
        <end position="115"/>
    </location>
</feature>
<dbReference type="InterPro" id="IPR013325">
    <property type="entry name" value="RNA_pol_sigma_r2"/>
</dbReference>
<protein>
    <recommendedName>
        <fullName evidence="6">RNA polymerase sigma factor</fullName>
    </recommendedName>
</protein>
<dbReference type="SUPFAM" id="SSF88659">
    <property type="entry name" value="Sigma3 and sigma4 domains of RNA polymerase sigma factors"/>
    <property type="match status" value="1"/>
</dbReference>
<dbReference type="Pfam" id="PF08281">
    <property type="entry name" value="Sigma70_r4_2"/>
    <property type="match status" value="1"/>
</dbReference>
<dbReference type="InterPro" id="IPR000838">
    <property type="entry name" value="RNA_pol_sigma70_ECF_CS"/>
</dbReference>
<evidence type="ECO:0000256" key="1">
    <source>
        <dbReference type="ARBA" id="ARBA00010641"/>
    </source>
</evidence>
<dbReference type="NCBIfam" id="TIGR02937">
    <property type="entry name" value="sigma70-ECF"/>
    <property type="match status" value="1"/>
</dbReference>
<reference evidence="10" key="1">
    <citation type="submission" date="2020-02" db="EMBL/GenBank/DDBJ databases">
        <authorList>
            <person name="Meier V. D."/>
        </authorList>
    </citation>
    <scope>NUCLEOTIDE SEQUENCE</scope>
    <source>
        <strain evidence="10">AVDCRST_MAG14</strain>
    </source>
</reference>
<dbReference type="AlphaFoldDB" id="A0A6J4QRU2"/>
<dbReference type="GO" id="GO:0006352">
    <property type="term" value="P:DNA-templated transcription initiation"/>
    <property type="evidence" value="ECO:0007669"/>
    <property type="project" value="InterPro"/>
</dbReference>
<dbReference type="EMBL" id="CADCVG010000048">
    <property type="protein sequence ID" value="CAA9452701.1"/>
    <property type="molecule type" value="Genomic_DNA"/>
</dbReference>
<name>A0A6J4QRU2_9ACTN</name>
<dbReference type="CDD" id="cd06171">
    <property type="entry name" value="Sigma70_r4"/>
    <property type="match status" value="1"/>
</dbReference>
<evidence type="ECO:0000256" key="6">
    <source>
        <dbReference type="RuleBase" id="RU000716"/>
    </source>
</evidence>
<evidence type="ECO:0000259" key="9">
    <source>
        <dbReference type="Pfam" id="PF08281"/>
    </source>
</evidence>